<dbReference type="Pfam" id="PF01370">
    <property type="entry name" value="Epimerase"/>
    <property type="match status" value="1"/>
</dbReference>
<reference evidence="2" key="1">
    <citation type="submission" date="2020-12" db="EMBL/GenBank/DDBJ databases">
        <title>Snuella sp. nov., isolated from sediment in Incheon.</title>
        <authorList>
            <person name="Kim W."/>
        </authorList>
    </citation>
    <scope>NUCLEOTIDE SEQUENCE</scope>
    <source>
        <strain evidence="2">CAU 1569</strain>
    </source>
</reference>
<keyword evidence="3" id="KW-1185">Reference proteome</keyword>
<proteinExistence type="predicted"/>
<dbReference type="GO" id="GO:0005737">
    <property type="term" value="C:cytoplasm"/>
    <property type="evidence" value="ECO:0007669"/>
    <property type="project" value="TreeGrafter"/>
</dbReference>
<dbReference type="Gene3D" id="3.40.50.720">
    <property type="entry name" value="NAD(P)-binding Rossmann-like Domain"/>
    <property type="match status" value="1"/>
</dbReference>
<dbReference type="InterPro" id="IPR036291">
    <property type="entry name" value="NAD(P)-bd_dom_sf"/>
</dbReference>
<dbReference type="Proteomes" id="UP000610931">
    <property type="component" value="Unassembled WGS sequence"/>
</dbReference>
<dbReference type="RefSeq" id="WP_199115923.1">
    <property type="nucleotide sequence ID" value="NZ_JAELVQ010000020.1"/>
</dbReference>
<dbReference type="SUPFAM" id="SSF51735">
    <property type="entry name" value="NAD(P)-binding Rossmann-fold domains"/>
    <property type="match status" value="1"/>
</dbReference>
<feature type="domain" description="NAD-dependent epimerase/dehydratase" evidence="1">
    <location>
        <begin position="2"/>
        <end position="186"/>
    </location>
</feature>
<protein>
    <submittedName>
        <fullName evidence="2">NAD-dependent epimerase/dehydratase family protein</fullName>
    </submittedName>
</protein>
<evidence type="ECO:0000259" key="1">
    <source>
        <dbReference type="Pfam" id="PF01370"/>
    </source>
</evidence>
<evidence type="ECO:0000313" key="2">
    <source>
        <dbReference type="EMBL" id="MBJ6369119.1"/>
    </source>
</evidence>
<organism evidence="2 3">
    <name type="scientific">Snuella sedimenti</name>
    <dbReference type="NCBI Taxonomy" id="2798802"/>
    <lineage>
        <taxon>Bacteria</taxon>
        <taxon>Pseudomonadati</taxon>
        <taxon>Bacteroidota</taxon>
        <taxon>Flavobacteriia</taxon>
        <taxon>Flavobacteriales</taxon>
        <taxon>Flavobacteriaceae</taxon>
        <taxon>Snuella</taxon>
    </lineage>
</organism>
<gene>
    <name evidence="2" type="ORF">JF259_13570</name>
</gene>
<evidence type="ECO:0000313" key="3">
    <source>
        <dbReference type="Proteomes" id="UP000610931"/>
    </source>
</evidence>
<comment type="caution">
    <text evidence="2">The sequence shown here is derived from an EMBL/GenBank/DDBJ whole genome shotgun (WGS) entry which is preliminary data.</text>
</comment>
<dbReference type="AlphaFoldDB" id="A0A8J7J5X1"/>
<accession>A0A8J7J5X1</accession>
<sequence length="336" mass="37915">MILVTGSTGLVGSHLLYKLVSNNEKVRAIYRNEQKLTNVKHIFSTYTQNHHALFDAIDWVKADILDIDRLSDAMIGITYVYHCAAFVSFEPDKYQLLRKINIEGTANVVNLCISYNIKKLCYVSSIATIGNSTNNTPITEDTNWNPEADNSVYAITKYGAEMEVWRATQEGLNAIIVNPGVILGAGIWHYGSGSLFKKASKGFKYYTSGDIGLIAIEDVVSIMTTLLNSPIVNERFILIAETWAYKDFLQSLAQSVNAKKPLRQASPLLLSLIWRLDWLKNKLTGKRRLLTKQLATSLQSEKHYSSEKIKTALNYNFKPINECIFEVGDKFLKRDQ</sequence>
<dbReference type="InterPro" id="IPR051783">
    <property type="entry name" value="NAD(P)-dependent_oxidoreduct"/>
</dbReference>
<dbReference type="InterPro" id="IPR001509">
    <property type="entry name" value="Epimerase_deHydtase"/>
</dbReference>
<dbReference type="GO" id="GO:0004029">
    <property type="term" value="F:aldehyde dehydrogenase (NAD+) activity"/>
    <property type="evidence" value="ECO:0007669"/>
    <property type="project" value="TreeGrafter"/>
</dbReference>
<dbReference type="PANTHER" id="PTHR48079:SF6">
    <property type="entry name" value="NAD(P)-BINDING DOMAIN-CONTAINING PROTEIN-RELATED"/>
    <property type="match status" value="1"/>
</dbReference>
<name>A0A8J7J5X1_9FLAO</name>
<dbReference type="EMBL" id="JAELVQ010000020">
    <property type="protein sequence ID" value="MBJ6369119.1"/>
    <property type="molecule type" value="Genomic_DNA"/>
</dbReference>
<dbReference type="PANTHER" id="PTHR48079">
    <property type="entry name" value="PROTEIN YEEZ"/>
    <property type="match status" value="1"/>
</dbReference>